<dbReference type="EMBL" id="CP036278">
    <property type="protein sequence ID" value="QDU58424.1"/>
    <property type="molecule type" value="Genomic_DNA"/>
</dbReference>
<accession>A0A518AUM8</accession>
<dbReference type="KEGG" id="amuc:Pan181_46590"/>
<protein>
    <submittedName>
        <fullName evidence="3">Outer membrane biogenesis protein BamB</fullName>
    </submittedName>
</protein>
<dbReference type="OrthoDB" id="4726955at2"/>
<dbReference type="PANTHER" id="PTHR34512:SF30">
    <property type="entry name" value="OUTER MEMBRANE PROTEIN ASSEMBLY FACTOR BAMB"/>
    <property type="match status" value="1"/>
</dbReference>
<dbReference type="InterPro" id="IPR015943">
    <property type="entry name" value="WD40/YVTN_repeat-like_dom_sf"/>
</dbReference>
<feature type="chain" id="PRO_5021841038" evidence="1">
    <location>
        <begin position="22"/>
        <end position="442"/>
    </location>
</feature>
<feature type="domain" description="Pyrrolo-quinoline quinone repeat" evidence="2">
    <location>
        <begin position="97"/>
        <end position="346"/>
    </location>
</feature>
<keyword evidence="4" id="KW-1185">Reference proteome</keyword>
<proteinExistence type="predicted"/>
<gene>
    <name evidence="3" type="ORF">Pan181_46590</name>
</gene>
<dbReference type="InterPro" id="IPR002372">
    <property type="entry name" value="PQQ_rpt_dom"/>
</dbReference>
<sequence length="442" mass="47702" precursor="true">MSKLCNLLCVAALLIATPVLAEDWPQWLGPQSASNWQAEGIRTDFSEGDLSPKWTVPCGVGYAGPAVAGGKVYLFDYEVTDGKIVNNAGRAINLKGNERLHCIDLATGKVSWTKGMPVDYYISYPSGPRATPCVDGDHVYTLGAEGDLVCRTTADGEQVWHVNFLDKFGIKTPIWGHSSSPLVIDDLVYCMVGGEGSAIVAFDKTTGEVAWQTLSSNEPGYASPAAMQLGGKSCVIAFHPSGVAVLDAKTGSEVWAKPIAPKFGMSIAVPRVLGEQMFVSSYGESMMVNSITSDAPRIIWKENSSREAVYCSNSTPYFTKEAIYGCDIESSQLIAIDPETGERLWENQEILLGPDAGRSVRHGTAFIVNHPESGHYFLFNELGELIVADLTPQGVTVHSRAKIIEPTGEAFGRTVLWTHPAFADGCVIARSDKEVVCIDLKK</sequence>
<dbReference type="RefSeq" id="WP_145250377.1">
    <property type="nucleotide sequence ID" value="NZ_CP036278.1"/>
</dbReference>
<evidence type="ECO:0000256" key="1">
    <source>
        <dbReference type="SAM" id="SignalP"/>
    </source>
</evidence>
<reference evidence="3 4" key="1">
    <citation type="submission" date="2019-02" db="EMBL/GenBank/DDBJ databases">
        <title>Deep-cultivation of Planctomycetes and their phenomic and genomic characterization uncovers novel biology.</title>
        <authorList>
            <person name="Wiegand S."/>
            <person name="Jogler M."/>
            <person name="Boedeker C."/>
            <person name="Pinto D."/>
            <person name="Vollmers J."/>
            <person name="Rivas-Marin E."/>
            <person name="Kohn T."/>
            <person name="Peeters S.H."/>
            <person name="Heuer A."/>
            <person name="Rast P."/>
            <person name="Oberbeckmann S."/>
            <person name="Bunk B."/>
            <person name="Jeske O."/>
            <person name="Meyerdierks A."/>
            <person name="Storesund J.E."/>
            <person name="Kallscheuer N."/>
            <person name="Luecker S."/>
            <person name="Lage O.M."/>
            <person name="Pohl T."/>
            <person name="Merkel B.J."/>
            <person name="Hornburger P."/>
            <person name="Mueller R.-W."/>
            <person name="Bruemmer F."/>
            <person name="Labrenz M."/>
            <person name="Spormann A.M."/>
            <person name="Op den Camp H."/>
            <person name="Overmann J."/>
            <person name="Amann R."/>
            <person name="Jetten M.S.M."/>
            <person name="Mascher T."/>
            <person name="Medema M.H."/>
            <person name="Devos D.P."/>
            <person name="Kaster A.-K."/>
            <person name="Ovreas L."/>
            <person name="Rohde M."/>
            <person name="Galperin M.Y."/>
            <person name="Jogler C."/>
        </authorList>
    </citation>
    <scope>NUCLEOTIDE SEQUENCE [LARGE SCALE GENOMIC DNA]</scope>
    <source>
        <strain evidence="3 4">Pan181</strain>
    </source>
</reference>
<organism evidence="3 4">
    <name type="scientific">Aeoliella mucimassa</name>
    <dbReference type="NCBI Taxonomy" id="2527972"/>
    <lineage>
        <taxon>Bacteria</taxon>
        <taxon>Pseudomonadati</taxon>
        <taxon>Planctomycetota</taxon>
        <taxon>Planctomycetia</taxon>
        <taxon>Pirellulales</taxon>
        <taxon>Lacipirellulaceae</taxon>
        <taxon>Aeoliella</taxon>
    </lineage>
</organism>
<name>A0A518AUM8_9BACT</name>
<keyword evidence="1" id="KW-0732">Signal</keyword>
<evidence type="ECO:0000259" key="2">
    <source>
        <dbReference type="Pfam" id="PF13360"/>
    </source>
</evidence>
<evidence type="ECO:0000313" key="3">
    <source>
        <dbReference type="EMBL" id="QDU58424.1"/>
    </source>
</evidence>
<evidence type="ECO:0000313" key="4">
    <source>
        <dbReference type="Proteomes" id="UP000315750"/>
    </source>
</evidence>
<feature type="signal peptide" evidence="1">
    <location>
        <begin position="1"/>
        <end position="21"/>
    </location>
</feature>
<dbReference type="Pfam" id="PF13360">
    <property type="entry name" value="PQQ_2"/>
    <property type="match status" value="1"/>
</dbReference>
<dbReference type="SUPFAM" id="SSF50998">
    <property type="entry name" value="Quinoprotein alcohol dehydrogenase-like"/>
    <property type="match status" value="1"/>
</dbReference>
<dbReference type="InterPro" id="IPR011047">
    <property type="entry name" value="Quinoprotein_ADH-like_sf"/>
</dbReference>
<dbReference type="Proteomes" id="UP000315750">
    <property type="component" value="Chromosome"/>
</dbReference>
<dbReference type="PANTHER" id="PTHR34512">
    <property type="entry name" value="CELL SURFACE PROTEIN"/>
    <property type="match status" value="1"/>
</dbReference>
<dbReference type="AlphaFoldDB" id="A0A518AUM8"/>
<dbReference type="Gene3D" id="2.130.10.10">
    <property type="entry name" value="YVTN repeat-like/Quinoprotein amine dehydrogenase"/>
    <property type="match status" value="1"/>
</dbReference>